<dbReference type="GO" id="GO:0010181">
    <property type="term" value="F:FMN binding"/>
    <property type="evidence" value="ECO:0007669"/>
    <property type="project" value="TreeGrafter"/>
</dbReference>
<dbReference type="InterPro" id="IPR005025">
    <property type="entry name" value="FMN_Rdtase-like_dom"/>
</dbReference>
<feature type="domain" description="NADPH-dependent FMN reductase-like" evidence="1">
    <location>
        <begin position="8"/>
        <end position="140"/>
    </location>
</feature>
<dbReference type="Gene3D" id="3.40.50.360">
    <property type="match status" value="1"/>
</dbReference>
<dbReference type="EMBL" id="MFFV01000047">
    <property type="protein sequence ID" value="OGF18774.1"/>
    <property type="molecule type" value="Genomic_DNA"/>
</dbReference>
<dbReference type="STRING" id="1797988.A3I35_00300"/>
<dbReference type="AlphaFoldDB" id="A0A1F5RWH3"/>
<dbReference type="InterPro" id="IPR029039">
    <property type="entry name" value="Flavoprotein-like_sf"/>
</dbReference>
<gene>
    <name evidence="2" type="ORF">A3I35_00300</name>
</gene>
<organism evidence="2 3">
    <name type="scientific">Candidatus Falkowbacteria bacterium RIFCSPLOWO2_02_FULL_45_15</name>
    <dbReference type="NCBI Taxonomy" id="1797988"/>
    <lineage>
        <taxon>Bacteria</taxon>
        <taxon>Candidatus Falkowiibacteriota</taxon>
    </lineage>
</organism>
<comment type="caution">
    <text evidence="2">The sequence shown here is derived from an EMBL/GenBank/DDBJ whole genome shotgun (WGS) entry which is preliminary data.</text>
</comment>
<sequence length="178" mass="20070">MPQLYVPILLGTGREGRQSEKVARFVLAQAKAAGLDAELFDVRDYGSAVTIPSWEKNPCAKQWQTAVKQADALIMVIPEYNHSFPGEFKILLDSLFKEYVKKPVGLCAVSSGAFGGARMAEQLMPVFNYLQMVWVGPPVYFPKIKELFDEDGNIKDDSFLEKLKKLFADLRWYSAKLK</sequence>
<proteinExistence type="predicted"/>
<dbReference type="InterPro" id="IPR050712">
    <property type="entry name" value="NAD(P)H-dep_reductase"/>
</dbReference>
<dbReference type="SUPFAM" id="SSF52218">
    <property type="entry name" value="Flavoproteins"/>
    <property type="match status" value="1"/>
</dbReference>
<evidence type="ECO:0000259" key="1">
    <source>
        <dbReference type="Pfam" id="PF03358"/>
    </source>
</evidence>
<dbReference type="GO" id="GO:0016491">
    <property type="term" value="F:oxidoreductase activity"/>
    <property type="evidence" value="ECO:0007669"/>
    <property type="project" value="InterPro"/>
</dbReference>
<reference evidence="2 3" key="1">
    <citation type="journal article" date="2016" name="Nat. Commun.">
        <title>Thousands of microbial genomes shed light on interconnected biogeochemical processes in an aquifer system.</title>
        <authorList>
            <person name="Anantharaman K."/>
            <person name="Brown C.T."/>
            <person name="Hug L.A."/>
            <person name="Sharon I."/>
            <person name="Castelle C.J."/>
            <person name="Probst A.J."/>
            <person name="Thomas B.C."/>
            <person name="Singh A."/>
            <person name="Wilkins M.J."/>
            <person name="Karaoz U."/>
            <person name="Brodie E.L."/>
            <person name="Williams K.H."/>
            <person name="Hubbard S.S."/>
            <person name="Banfield J.F."/>
        </authorList>
    </citation>
    <scope>NUCLEOTIDE SEQUENCE [LARGE SCALE GENOMIC DNA]</scope>
</reference>
<dbReference type="GO" id="GO:0005829">
    <property type="term" value="C:cytosol"/>
    <property type="evidence" value="ECO:0007669"/>
    <property type="project" value="TreeGrafter"/>
</dbReference>
<dbReference type="PANTHER" id="PTHR30543">
    <property type="entry name" value="CHROMATE REDUCTASE"/>
    <property type="match status" value="1"/>
</dbReference>
<dbReference type="PANTHER" id="PTHR30543:SF21">
    <property type="entry name" value="NAD(P)H-DEPENDENT FMN REDUCTASE LOT6"/>
    <property type="match status" value="1"/>
</dbReference>
<evidence type="ECO:0000313" key="2">
    <source>
        <dbReference type="EMBL" id="OGF18774.1"/>
    </source>
</evidence>
<dbReference type="Pfam" id="PF03358">
    <property type="entry name" value="FMN_red"/>
    <property type="match status" value="1"/>
</dbReference>
<name>A0A1F5RWH3_9BACT</name>
<dbReference type="Proteomes" id="UP000177878">
    <property type="component" value="Unassembled WGS sequence"/>
</dbReference>
<evidence type="ECO:0000313" key="3">
    <source>
        <dbReference type="Proteomes" id="UP000177878"/>
    </source>
</evidence>
<accession>A0A1F5RWH3</accession>
<protein>
    <recommendedName>
        <fullName evidence="1">NADPH-dependent FMN reductase-like domain-containing protein</fullName>
    </recommendedName>
</protein>